<comment type="subcellular location">
    <subcellularLocation>
        <location evidence="9">Cytoplasm</location>
    </subcellularLocation>
</comment>
<evidence type="ECO:0000313" key="13">
    <source>
        <dbReference type="Proteomes" id="UP001275049"/>
    </source>
</evidence>
<reference evidence="12 13" key="1">
    <citation type="submission" date="2023-10" db="EMBL/GenBank/DDBJ databases">
        <title>Whole Genome based description of the genera Actinobaculum and Actinotignum reveals a complex phylogenetic relationship within the species included in the genus Actinotignum.</title>
        <authorList>
            <person name="Jensen C.S."/>
            <person name="Dargis R."/>
            <person name="Kemp M."/>
            <person name="Christensen J.J."/>
        </authorList>
    </citation>
    <scope>NUCLEOTIDE SEQUENCE</scope>
    <source>
        <strain evidence="12">SLA_B511</strain>
        <strain evidence="11 13">SLA_B974</strain>
    </source>
</reference>
<evidence type="ECO:0000313" key="14">
    <source>
        <dbReference type="Proteomes" id="UP001281731"/>
    </source>
</evidence>
<comment type="similarity">
    <text evidence="9">Belongs to the bacterial CoaD family.</text>
</comment>
<name>A0AAW9HN37_9ACTO</name>
<comment type="cofactor">
    <cofactor evidence="9">
        <name>Mg(2+)</name>
        <dbReference type="ChEBI" id="CHEBI:18420"/>
    </cofactor>
</comment>
<evidence type="ECO:0000256" key="3">
    <source>
        <dbReference type="ARBA" id="ARBA00022695"/>
    </source>
</evidence>
<feature type="binding site" evidence="9">
    <location>
        <position position="41"/>
    </location>
    <ligand>
        <name>substrate</name>
    </ligand>
</feature>
<dbReference type="Proteomes" id="UP001275049">
    <property type="component" value="Unassembled WGS sequence"/>
</dbReference>
<keyword evidence="5 9" id="KW-0067">ATP-binding</keyword>
<proteinExistence type="inferred from homology"/>
<comment type="subunit">
    <text evidence="9">Homohexamer.</text>
</comment>
<feature type="binding site" evidence="9">
    <location>
        <begin position="122"/>
        <end position="128"/>
    </location>
    <ligand>
        <name>ATP</name>
        <dbReference type="ChEBI" id="CHEBI:30616"/>
    </ligand>
</feature>
<feature type="binding site" evidence="9">
    <location>
        <position position="98"/>
    </location>
    <ligand>
        <name>ATP</name>
        <dbReference type="ChEBI" id="CHEBI:30616"/>
    </ligand>
</feature>
<comment type="pathway">
    <text evidence="9">Cofactor biosynthesis; coenzyme A biosynthesis; CoA from (R)-pantothenate: step 4/5.</text>
</comment>
<dbReference type="NCBIfam" id="TIGR01510">
    <property type="entry name" value="coaD_prev_kdtB"/>
    <property type="match status" value="1"/>
</dbReference>
<feature type="binding site" evidence="9">
    <location>
        <position position="9"/>
    </location>
    <ligand>
        <name>substrate</name>
    </ligand>
</feature>
<keyword evidence="3 9" id="KW-0548">Nucleotidyltransferase</keyword>
<keyword evidence="7 9" id="KW-0173">Coenzyme A biosynthesis</keyword>
<feature type="binding site" evidence="9">
    <location>
        <position position="87"/>
    </location>
    <ligand>
        <name>substrate</name>
    </ligand>
</feature>
<keyword evidence="4 9" id="KW-0547">Nucleotide-binding</keyword>
<keyword evidence="1 9" id="KW-0963">Cytoplasm</keyword>
<dbReference type="InterPro" id="IPR014729">
    <property type="entry name" value="Rossmann-like_a/b/a_fold"/>
</dbReference>
<comment type="function">
    <text evidence="9">Reversibly transfers an adenylyl group from ATP to 4'-phosphopantetheine, yielding dephospho-CoA (dPCoA) and pyrophosphate.</text>
</comment>
<dbReference type="EC" id="2.7.7.3" evidence="9"/>
<dbReference type="SUPFAM" id="SSF52374">
    <property type="entry name" value="Nucleotidylyl transferase"/>
    <property type="match status" value="1"/>
</dbReference>
<dbReference type="Proteomes" id="UP001281731">
    <property type="component" value="Unassembled WGS sequence"/>
</dbReference>
<evidence type="ECO:0000256" key="2">
    <source>
        <dbReference type="ARBA" id="ARBA00022679"/>
    </source>
</evidence>
<dbReference type="RefSeq" id="WP_022866805.1">
    <property type="nucleotide sequence ID" value="NZ_CP126967.1"/>
</dbReference>
<dbReference type="GO" id="GO:0004595">
    <property type="term" value="F:pantetheine-phosphate adenylyltransferase activity"/>
    <property type="evidence" value="ECO:0007669"/>
    <property type="project" value="UniProtKB-UniRule"/>
</dbReference>
<feature type="binding site" evidence="9">
    <location>
        <begin position="88"/>
        <end position="90"/>
    </location>
    <ligand>
        <name>ATP</name>
        <dbReference type="ChEBI" id="CHEBI:30616"/>
    </ligand>
</feature>
<dbReference type="PANTHER" id="PTHR21342:SF1">
    <property type="entry name" value="PHOSPHOPANTETHEINE ADENYLYLTRANSFERASE"/>
    <property type="match status" value="1"/>
</dbReference>
<feature type="binding site" evidence="9">
    <location>
        <position position="17"/>
    </location>
    <ligand>
        <name>ATP</name>
        <dbReference type="ChEBI" id="CHEBI:30616"/>
    </ligand>
</feature>
<keyword evidence="13" id="KW-1185">Reference proteome</keyword>
<evidence type="ECO:0000313" key="12">
    <source>
        <dbReference type="EMBL" id="MDY5155315.1"/>
    </source>
</evidence>
<evidence type="ECO:0000313" key="11">
    <source>
        <dbReference type="EMBL" id="MDY5133470.1"/>
    </source>
</evidence>
<dbReference type="NCBIfam" id="TIGR00125">
    <property type="entry name" value="cyt_tran_rel"/>
    <property type="match status" value="1"/>
</dbReference>
<evidence type="ECO:0000256" key="4">
    <source>
        <dbReference type="ARBA" id="ARBA00022741"/>
    </source>
</evidence>
<evidence type="ECO:0000259" key="10">
    <source>
        <dbReference type="Pfam" id="PF01467"/>
    </source>
</evidence>
<dbReference type="EMBL" id="JAWNGC010000007">
    <property type="protein sequence ID" value="MDY5155315.1"/>
    <property type="molecule type" value="Genomic_DNA"/>
</dbReference>
<feature type="domain" description="Cytidyltransferase-like" evidence="10">
    <location>
        <begin position="5"/>
        <end position="131"/>
    </location>
</feature>
<accession>A0AAW9HN37</accession>
<feature type="binding site" evidence="9">
    <location>
        <position position="73"/>
    </location>
    <ligand>
        <name>substrate</name>
    </ligand>
</feature>
<dbReference type="InterPro" id="IPR004821">
    <property type="entry name" value="Cyt_trans-like"/>
</dbReference>
<evidence type="ECO:0000256" key="8">
    <source>
        <dbReference type="ARBA" id="ARBA00029346"/>
    </source>
</evidence>
<feature type="binding site" evidence="9">
    <location>
        <begin position="9"/>
        <end position="10"/>
    </location>
    <ligand>
        <name>ATP</name>
        <dbReference type="ChEBI" id="CHEBI:30616"/>
    </ligand>
</feature>
<dbReference type="GO" id="GO:0015937">
    <property type="term" value="P:coenzyme A biosynthetic process"/>
    <property type="evidence" value="ECO:0007669"/>
    <property type="project" value="UniProtKB-UniRule"/>
</dbReference>
<organism evidence="12 14">
    <name type="scientific">Actinotignum urinale</name>
    <dbReference type="NCBI Taxonomy" id="190146"/>
    <lineage>
        <taxon>Bacteria</taxon>
        <taxon>Bacillati</taxon>
        <taxon>Actinomycetota</taxon>
        <taxon>Actinomycetes</taxon>
        <taxon>Actinomycetales</taxon>
        <taxon>Actinomycetaceae</taxon>
        <taxon>Actinotignum</taxon>
    </lineage>
</organism>
<dbReference type="Pfam" id="PF01467">
    <property type="entry name" value="CTP_transf_like"/>
    <property type="match status" value="1"/>
</dbReference>
<protein>
    <recommendedName>
        <fullName evidence="9">Phosphopantetheine adenylyltransferase</fullName>
        <ecNumber evidence="9">2.7.7.3</ecNumber>
    </recommendedName>
    <alternativeName>
        <fullName evidence="9">Dephospho-CoA pyrophosphorylase</fullName>
    </alternativeName>
    <alternativeName>
        <fullName evidence="9">Pantetheine-phosphate adenylyltransferase</fullName>
        <shortName evidence="9">PPAT</shortName>
    </alternativeName>
</protein>
<dbReference type="InterPro" id="IPR001980">
    <property type="entry name" value="PPAT"/>
</dbReference>
<dbReference type="AlphaFoldDB" id="A0AAW9HN37"/>
<dbReference type="HAMAP" id="MF_00151">
    <property type="entry name" value="PPAT_bact"/>
    <property type="match status" value="1"/>
</dbReference>
<dbReference type="PRINTS" id="PR01020">
    <property type="entry name" value="LPSBIOSNTHSS"/>
</dbReference>
<evidence type="ECO:0000256" key="1">
    <source>
        <dbReference type="ARBA" id="ARBA00022490"/>
    </source>
</evidence>
<sequence length="157" mass="17190">MTLAICPGSFDPVTFGHLDIFERASTLFDNIIVVVAHNTMKNALFTPEQRVRFIRDEVEHLSNVTVESVDGLLVDYARKINARAIVKGLRSAVDLDAEYPMALMNREISNIETVFVLGNPAKGHISSSLVKDVARYGGDVTSFVPAAVARALKEVMA</sequence>
<evidence type="ECO:0000256" key="6">
    <source>
        <dbReference type="ARBA" id="ARBA00022842"/>
    </source>
</evidence>
<dbReference type="GO" id="GO:0005524">
    <property type="term" value="F:ATP binding"/>
    <property type="evidence" value="ECO:0007669"/>
    <property type="project" value="UniProtKB-KW"/>
</dbReference>
<comment type="caution">
    <text evidence="12">The sequence shown here is derived from an EMBL/GenBank/DDBJ whole genome shotgun (WGS) entry which is preliminary data.</text>
</comment>
<dbReference type="CDD" id="cd02163">
    <property type="entry name" value="PPAT"/>
    <property type="match status" value="1"/>
</dbReference>
<keyword evidence="2 9" id="KW-0808">Transferase</keyword>
<comment type="catalytic activity">
    <reaction evidence="8 9">
        <text>(R)-4'-phosphopantetheine + ATP + H(+) = 3'-dephospho-CoA + diphosphate</text>
        <dbReference type="Rhea" id="RHEA:19801"/>
        <dbReference type="ChEBI" id="CHEBI:15378"/>
        <dbReference type="ChEBI" id="CHEBI:30616"/>
        <dbReference type="ChEBI" id="CHEBI:33019"/>
        <dbReference type="ChEBI" id="CHEBI:57328"/>
        <dbReference type="ChEBI" id="CHEBI:61723"/>
        <dbReference type="EC" id="2.7.7.3"/>
    </reaction>
</comment>
<dbReference type="EMBL" id="JAWNGA010000012">
    <property type="protein sequence ID" value="MDY5133470.1"/>
    <property type="molecule type" value="Genomic_DNA"/>
</dbReference>
<evidence type="ECO:0000256" key="5">
    <source>
        <dbReference type="ARBA" id="ARBA00022840"/>
    </source>
</evidence>
<keyword evidence="6 9" id="KW-0460">Magnesium</keyword>
<dbReference type="Gene3D" id="3.40.50.620">
    <property type="entry name" value="HUPs"/>
    <property type="match status" value="1"/>
</dbReference>
<feature type="site" description="Transition state stabilizer" evidence="9">
    <location>
        <position position="17"/>
    </location>
</feature>
<dbReference type="GO" id="GO:0005737">
    <property type="term" value="C:cytoplasm"/>
    <property type="evidence" value="ECO:0007669"/>
    <property type="project" value="UniProtKB-SubCell"/>
</dbReference>
<evidence type="ECO:0000256" key="7">
    <source>
        <dbReference type="ARBA" id="ARBA00022993"/>
    </source>
</evidence>
<dbReference type="PANTHER" id="PTHR21342">
    <property type="entry name" value="PHOSPHOPANTETHEINE ADENYLYLTRANSFERASE"/>
    <property type="match status" value="1"/>
</dbReference>
<gene>
    <name evidence="9 12" type="primary">coaD</name>
    <name evidence="12" type="ORF">R6G80_06205</name>
    <name evidence="11" type="ORF">R6G86_06930</name>
</gene>
<evidence type="ECO:0000256" key="9">
    <source>
        <dbReference type="HAMAP-Rule" id="MF_00151"/>
    </source>
</evidence>